<proteinExistence type="predicted"/>
<accession>A0ACC2IAJ8</accession>
<dbReference type="EMBL" id="JAPHNI010000341">
    <property type="protein sequence ID" value="KAJ8112231.1"/>
    <property type="molecule type" value="Genomic_DNA"/>
</dbReference>
<gene>
    <name evidence="1" type="ORF">OPT61_g5358</name>
</gene>
<reference evidence="1" key="1">
    <citation type="submission" date="2022-11" db="EMBL/GenBank/DDBJ databases">
        <title>Genome Sequence of Boeremia exigua.</title>
        <authorList>
            <person name="Buettner E."/>
        </authorList>
    </citation>
    <scope>NUCLEOTIDE SEQUENCE</scope>
    <source>
        <strain evidence="1">CU02</strain>
    </source>
</reference>
<dbReference type="Proteomes" id="UP001153331">
    <property type="component" value="Unassembled WGS sequence"/>
</dbReference>
<sequence length="426" mass="47604">MHNNSEATMYPIGQQDLDPRQAQGYDTYLAVVDVGAGVACEMASPERRSPKAHLTTLTPEAAGLIISYRGPPSSSRTLIGCGRESWKNIMANASNPDIELGDSNELRSPLHTRKPIRCMLSLRNLWSRVRASAYSFRHLGNSRSIGRNVTRRFLGQIEDRASGYPRYSALIASHDHFYLCRRFSELRARSLLLKQDKLSKLESHLRKLDDKETEPLYLSSCRVNGSSQRDAILLQIDEALSDYDEYIIRNRQILELEAARPQAVLSLKRWTDGNPCIARAETKYLDEMGDLITVSSEDDTVITWLESVMEKALIWFRPLLQLDQEFGISNDPKVHIMPQASIARAARVLMTPFIVTLLLAPVIICNYLDSLTARLVVIVSAASIFIAVLSGSTRAKATELVVAGATYTTVLIVFITSTSVTLQEQM</sequence>
<evidence type="ECO:0000313" key="1">
    <source>
        <dbReference type="EMBL" id="KAJ8112231.1"/>
    </source>
</evidence>
<protein>
    <submittedName>
        <fullName evidence="1">Uncharacterized protein</fullName>
    </submittedName>
</protein>
<name>A0ACC2IAJ8_9PLEO</name>
<comment type="caution">
    <text evidence="1">The sequence shown here is derived from an EMBL/GenBank/DDBJ whole genome shotgun (WGS) entry which is preliminary data.</text>
</comment>
<organism evidence="1 2">
    <name type="scientific">Boeremia exigua</name>
    <dbReference type="NCBI Taxonomy" id="749465"/>
    <lineage>
        <taxon>Eukaryota</taxon>
        <taxon>Fungi</taxon>
        <taxon>Dikarya</taxon>
        <taxon>Ascomycota</taxon>
        <taxon>Pezizomycotina</taxon>
        <taxon>Dothideomycetes</taxon>
        <taxon>Pleosporomycetidae</taxon>
        <taxon>Pleosporales</taxon>
        <taxon>Pleosporineae</taxon>
        <taxon>Didymellaceae</taxon>
        <taxon>Boeremia</taxon>
    </lineage>
</organism>
<evidence type="ECO:0000313" key="2">
    <source>
        <dbReference type="Proteomes" id="UP001153331"/>
    </source>
</evidence>
<keyword evidence="2" id="KW-1185">Reference proteome</keyword>